<reference evidence="2" key="1">
    <citation type="submission" date="2022-11" db="UniProtKB">
        <authorList>
            <consortium name="WormBaseParasite"/>
        </authorList>
    </citation>
    <scope>IDENTIFICATION</scope>
</reference>
<keyword evidence="1" id="KW-1185">Reference proteome</keyword>
<dbReference type="Proteomes" id="UP000887565">
    <property type="component" value="Unplaced"/>
</dbReference>
<name>A0A915JM38_ROMCU</name>
<proteinExistence type="predicted"/>
<evidence type="ECO:0000313" key="2">
    <source>
        <dbReference type="WBParaSite" id="nRc.2.0.1.t27173-RA"/>
    </source>
</evidence>
<organism evidence="1 2">
    <name type="scientific">Romanomermis culicivorax</name>
    <name type="common">Nematode worm</name>
    <dbReference type="NCBI Taxonomy" id="13658"/>
    <lineage>
        <taxon>Eukaryota</taxon>
        <taxon>Metazoa</taxon>
        <taxon>Ecdysozoa</taxon>
        <taxon>Nematoda</taxon>
        <taxon>Enoplea</taxon>
        <taxon>Dorylaimia</taxon>
        <taxon>Mermithida</taxon>
        <taxon>Mermithoidea</taxon>
        <taxon>Mermithidae</taxon>
        <taxon>Romanomermis</taxon>
    </lineage>
</organism>
<sequence>MACKEIDGYCSVNPFPWAPIQ</sequence>
<dbReference type="WBParaSite" id="nRc.2.0.1.t27173-RA">
    <property type="protein sequence ID" value="nRc.2.0.1.t27173-RA"/>
    <property type="gene ID" value="nRc.2.0.1.g27173"/>
</dbReference>
<accession>A0A915JM38</accession>
<protein>
    <submittedName>
        <fullName evidence="2">Uncharacterized protein</fullName>
    </submittedName>
</protein>
<evidence type="ECO:0000313" key="1">
    <source>
        <dbReference type="Proteomes" id="UP000887565"/>
    </source>
</evidence>
<dbReference type="AlphaFoldDB" id="A0A915JM38"/>